<gene>
    <name evidence="2" type="ORF">MOST_22360</name>
</gene>
<feature type="region of interest" description="Disordered" evidence="1">
    <location>
        <begin position="131"/>
        <end position="158"/>
    </location>
</feature>
<reference evidence="2 3" key="1">
    <citation type="submission" date="2018-03" db="EMBL/GenBank/DDBJ databases">
        <title>Genome sequence of Moorella stamsii DSM 26217.</title>
        <authorList>
            <person name="Poehlein A."/>
            <person name="Daniel R."/>
        </authorList>
    </citation>
    <scope>NUCLEOTIDE SEQUENCE [LARGE SCALE GENOMIC DNA]</scope>
    <source>
        <strain evidence="3">DSM 26217</strain>
    </source>
</reference>
<evidence type="ECO:0000313" key="3">
    <source>
        <dbReference type="Proteomes" id="UP000239430"/>
    </source>
</evidence>
<keyword evidence="3" id="KW-1185">Reference proteome</keyword>
<dbReference type="EMBL" id="PVXL01000050">
    <property type="protein sequence ID" value="PRR71671.1"/>
    <property type="molecule type" value="Genomic_DNA"/>
</dbReference>
<organism evidence="2 3">
    <name type="scientific">Neomoorella stamsii</name>
    <dbReference type="NCBI Taxonomy" id="1266720"/>
    <lineage>
        <taxon>Bacteria</taxon>
        <taxon>Bacillati</taxon>
        <taxon>Bacillota</taxon>
        <taxon>Clostridia</taxon>
        <taxon>Neomoorellales</taxon>
        <taxon>Neomoorellaceae</taxon>
        <taxon>Neomoorella</taxon>
    </lineage>
</organism>
<sequence>MRRQRHVRLLSMLVVAALLLAVMGGGLALAQGTPSAPVLPQSFWGSVKDASGNPIISGTVEAWMSGVKQDSIAIVNGQYGGPAGFDERLVVQGTSEEVGKTIEFYVNGVKANETYQYAPGEKTNLNLTVAGAPQPPQDTTPPAVVSTDPADGATGVWG</sequence>
<proteinExistence type="predicted"/>
<dbReference type="AlphaFoldDB" id="A0A9X7J2W6"/>
<evidence type="ECO:0000256" key="1">
    <source>
        <dbReference type="SAM" id="MobiDB-lite"/>
    </source>
</evidence>
<name>A0A9X7J2W6_9FIRM</name>
<dbReference type="Proteomes" id="UP000239430">
    <property type="component" value="Unassembled WGS sequence"/>
</dbReference>
<protein>
    <submittedName>
        <fullName evidence="2">Uncharacterized protein</fullName>
    </submittedName>
</protein>
<accession>A0A9X7J2W6</accession>
<comment type="caution">
    <text evidence="2">The sequence shown here is derived from an EMBL/GenBank/DDBJ whole genome shotgun (WGS) entry which is preliminary data.</text>
</comment>
<evidence type="ECO:0000313" key="2">
    <source>
        <dbReference type="EMBL" id="PRR71671.1"/>
    </source>
</evidence>